<evidence type="ECO:0000256" key="3">
    <source>
        <dbReference type="ARBA" id="ARBA00022692"/>
    </source>
</evidence>
<reference evidence="8" key="2">
    <citation type="submission" date="2021-04" db="EMBL/GenBank/DDBJ databases">
        <authorList>
            <person name="Podell S."/>
        </authorList>
    </citation>
    <scope>NUCLEOTIDE SEQUENCE</scope>
    <source>
        <strain evidence="8">Hildebrandi</strain>
    </source>
</reference>
<dbReference type="GO" id="GO:0016263">
    <property type="term" value="F:glycoprotein-N-acetylgalactosamine 3-beta-galactosyltransferase activity"/>
    <property type="evidence" value="ECO:0007669"/>
    <property type="project" value="TreeGrafter"/>
</dbReference>
<dbReference type="PANTHER" id="PTHR23033">
    <property type="entry name" value="BETA1,3-GALACTOSYLTRANSFERASE"/>
    <property type="match status" value="1"/>
</dbReference>
<dbReference type="PANTHER" id="PTHR23033:SF14">
    <property type="entry name" value="GLYCOPROTEIN-N-ACETYLGALACTOSAMINE 3-BETA-GALACTOSYLTRANSFERASE 1-RELATED"/>
    <property type="match status" value="1"/>
</dbReference>
<reference evidence="8" key="1">
    <citation type="journal article" date="2021" name="Sci. Rep.">
        <title>Diploid genomic architecture of Nitzschia inconspicua, an elite biomass production diatom.</title>
        <authorList>
            <person name="Oliver A."/>
            <person name="Podell S."/>
            <person name="Pinowska A."/>
            <person name="Traller J.C."/>
            <person name="Smith S.R."/>
            <person name="McClure R."/>
            <person name="Beliaev A."/>
            <person name="Bohutskyi P."/>
            <person name="Hill E.A."/>
            <person name="Rabines A."/>
            <person name="Zheng H."/>
            <person name="Allen L.Z."/>
            <person name="Kuo A."/>
            <person name="Grigoriev I.V."/>
            <person name="Allen A.E."/>
            <person name="Hazlebeck D."/>
            <person name="Allen E.E."/>
        </authorList>
    </citation>
    <scope>NUCLEOTIDE SEQUENCE</scope>
    <source>
        <strain evidence="8">Hildebrandi</strain>
    </source>
</reference>
<sequence>MSRRKPSNIQDGVNGVTAATTTLNNNGVSNSVVNTIPKIPVRFFLFAACLWWSLWILALFGASAPGHNRKISSISVTDYDQLKNVIVSHAKPINIEYVDVSDGNKEHPHLGATDENGRIGYIHDETALRKNPPSLKIDDSQMNKFCKSRDEHFQMMHNRIVVDTDYDRRTMEESGIHKRDKLFCLVYTFDSAHPMIPYILETWGPKCDGFVVGSNKTDPSLGTVNILHEGPEEYNNIWQKVRSMWCYIYDNYYEKYDWFHIGGDDLFLLIENLRLYLESEEIKSAANGGIYLPDGTETTQTPLLLGRRFALKGDLNDIFVSGGSEYTMNKAALKLLVTEGLDNYFPHAHTFSEDTMVSKILQKLDVLPYDTKDEDGGERYMPFMPGFHWSYRLPKDPLNSKEWYAEYSINIKEGAEHCSPKKCGIPSCEGREYETTIRTGVRFVPEGVFGD</sequence>
<keyword evidence="3 7" id="KW-0812">Transmembrane</keyword>
<comment type="caution">
    <text evidence="8">The sequence shown here is derived from an EMBL/GenBank/DDBJ whole genome shotgun (WGS) entry which is preliminary data.</text>
</comment>
<gene>
    <name evidence="8" type="ORF">IV203_025673</name>
</gene>
<evidence type="ECO:0000256" key="4">
    <source>
        <dbReference type="ARBA" id="ARBA00022968"/>
    </source>
</evidence>
<evidence type="ECO:0000256" key="6">
    <source>
        <dbReference type="ARBA" id="ARBA00023136"/>
    </source>
</evidence>
<organism evidence="8 9">
    <name type="scientific">Nitzschia inconspicua</name>
    <dbReference type="NCBI Taxonomy" id="303405"/>
    <lineage>
        <taxon>Eukaryota</taxon>
        <taxon>Sar</taxon>
        <taxon>Stramenopiles</taxon>
        <taxon>Ochrophyta</taxon>
        <taxon>Bacillariophyta</taxon>
        <taxon>Bacillariophyceae</taxon>
        <taxon>Bacillariophycidae</taxon>
        <taxon>Bacillariales</taxon>
        <taxon>Bacillariaceae</taxon>
        <taxon>Nitzschia</taxon>
    </lineage>
</organism>
<dbReference type="Proteomes" id="UP000693970">
    <property type="component" value="Unassembled WGS sequence"/>
</dbReference>
<proteinExistence type="inferred from homology"/>
<dbReference type="InterPro" id="IPR026050">
    <property type="entry name" value="C1GALT1/C1GALT1_chp1"/>
</dbReference>
<evidence type="ECO:0000256" key="7">
    <source>
        <dbReference type="SAM" id="Phobius"/>
    </source>
</evidence>
<dbReference type="OrthoDB" id="414175at2759"/>
<comment type="similarity">
    <text evidence="2">Belongs to the glycosyltransferase 31 family. Beta3-Gal-T subfamily.</text>
</comment>
<keyword evidence="5 7" id="KW-1133">Transmembrane helix</keyword>
<evidence type="ECO:0000313" key="9">
    <source>
        <dbReference type="Proteomes" id="UP000693970"/>
    </source>
</evidence>
<evidence type="ECO:0000256" key="1">
    <source>
        <dbReference type="ARBA" id="ARBA00004606"/>
    </source>
</evidence>
<name>A0A9K3PW62_9STRA</name>
<evidence type="ECO:0000313" key="8">
    <source>
        <dbReference type="EMBL" id="KAG7362007.1"/>
    </source>
</evidence>
<evidence type="ECO:0000256" key="2">
    <source>
        <dbReference type="ARBA" id="ARBA00006462"/>
    </source>
</evidence>
<comment type="subcellular location">
    <subcellularLocation>
        <location evidence="1">Membrane</location>
        <topology evidence="1">Single-pass type II membrane protein</topology>
    </subcellularLocation>
</comment>
<feature type="transmembrane region" description="Helical" evidence="7">
    <location>
        <begin position="43"/>
        <end position="64"/>
    </location>
</feature>
<keyword evidence="6 7" id="KW-0472">Membrane</keyword>
<keyword evidence="4" id="KW-0735">Signal-anchor</keyword>
<dbReference type="GO" id="GO:0016020">
    <property type="term" value="C:membrane"/>
    <property type="evidence" value="ECO:0007669"/>
    <property type="project" value="UniProtKB-SubCell"/>
</dbReference>
<dbReference type="EMBL" id="JAGRRH010000012">
    <property type="protein sequence ID" value="KAG7362007.1"/>
    <property type="molecule type" value="Genomic_DNA"/>
</dbReference>
<accession>A0A9K3PW62</accession>
<keyword evidence="9" id="KW-1185">Reference proteome</keyword>
<protein>
    <submittedName>
        <fullName evidence="8">Uncharacterized protein</fullName>
    </submittedName>
</protein>
<dbReference type="AlphaFoldDB" id="A0A9K3PW62"/>
<evidence type="ECO:0000256" key="5">
    <source>
        <dbReference type="ARBA" id="ARBA00022989"/>
    </source>
</evidence>